<dbReference type="PANTHER" id="PTHR36115">
    <property type="entry name" value="PROLINE-RICH ANTIGEN HOMOLOG-RELATED"/>
    <property type="match status" value="1"/>
</dbReference>
<evidence type="ECO:0000256" key="2">
    <source>
        <dbReference type="ARBA" id="ARBA00022475"/>
    </source>
</evidence>
<evidence type="ECO:0000256" key="6">
    <source>
        <dbReference type="SAM" id="Phobius"/>
    </source>
</evidence>
<name>A0A1H4EKN9_9BACT</name>
<keyword evidence="4 6" id="KW-1133">Transmembrane helix</keyword>
<dbReference type="RefSeq" id="WP_089763471.1">
    <property type="nucleotide sequence ID" value="NZ_BKAT01000031.1"/>
</dbReference>
<dbReference type="STRING" id="408074.SAMN05660909_03770"/>
<dbReference type="AlphaFoldDB" id="A0A1H4EKN9"/>
<dbReference type="GO" id="GO:0005886">
    <property type="term" value="C:plasma membrane"/>
    <property type="evidence" value="ECO:0007669"/>
    <property type="project" value="UniProtKB-SubCell"/>
</dbReference>
<evidence type="ECO:0000256" key="5">
    <source>
        <dbReference type="ARBA" id="ARBA00023136"/>
    </source>
</evidence>
<gene>
    <name evidence="8" type="ORF">SAMN05660909_03770</name>
</gene>
<evidence type="ECO:0000259" key="7">
    <source>
        <dbReference type="Pfam" id="PF06271"/>
    </source>
</evidence>
<evidence type="ECO:0000256" key="1">
    <source>
        <dbReference type="ARBA" id="ARBA00004651"/>
    </source>
</evidence>
<dbReference type="PANTHER" id="PTHR36115:SF4">
    <property type="entry name" value="MEMBRANE PROTEIN"/>
    <property type="match status" value="1"/>
</dbReference>
<accession>A0A1H4EKN9</accession>
<evidence type="ECO:0000256" key="3">
    <source>
        <dbReference type="ARBA" id="ARBA00022692"/>
    </source>
</evidence>
<comment type="subcellular location">
    <subcellularLocation>
        <location evidence="1">Cell membrane</location>
        <topology evidence="1">Multi-pass membrane protein</topology>
    </subcellularLocation>
</comment>
<sequence length="157" mass="17862">MESIEKSIFEEEVDLVQASSGKRLANYLIDLLGFYVFLFSFWTVIVSLSSTMMEFAVYLEENRLLDRLISLVMYGLYMGVLEMLMKGRSFGKFITGTAVTTEEGTVPSAQTLFLRGIARSVPFEVLSALGNPSYPWHDKWTQTLVINLKRSTLKSEY</sequence>
<dbReference type="Pfam" id="PF06271">
    <property type="entry name" value="RDD"/>
    <property type="match status" value="1"/>
</dbReference>
<proteinExistence type="predicted"/>
<keyword evidence="2" id="KW-1003">Cell membrane</keyword>
<dbReference type="Proteomes" id="UP000199656">
    <property type="component" value="Unassembled WGS sequence"/>
</dbReference>
<keyword evidence="9" id="KW-1185">Reference proteome</keyword>
<evidence type="ECO:0000313" key="9">
    <source>
        <dbReference type="Proteomes" id="UP000199656"/>
    </source>
</evidence>
<dbReference type="InterPro" id="IPR051791">
    <property type="entry name" value="Pra-immunoreactive"/>
</dbReference>
<dbReference type="EMBL" id="FNRL01000018">
    <property type="protein sequence ID" value="SEA84822.1"/>
    <property type="molecule type" value="Genomic_DNA"/>
</dbReference>
<evidence type="ECO:0000313" key="8">
    <source>
        <dbReference type="EMBL" id="SEA84822.1"/>
    </source>
</evidence>
<reference evidence="9" key="1">
    <citation type="submission" date="2016-10" db="EMBL/GenBank/DDBJ databases">
        <authorList>
            <person name="Varghese N."/>
            <person name="Submissions S."/>
        </authorList>
    </citation>
    <scope>NUCLEOTIDE SEQUENCE [LARGE SCALE GENOMIC DNA]</scope>
    <source>
        <strain evidence="9">DSM 23920</strain>
    </source>
</reference>
<feature type="domain" description="RDD" evidence="7">
    <location>
        <begin position="18"/>
        <end position="124"/>
    </location>
</feature>
<feature type="transmembrane region" description="Helical" evidence="6">
    <location>
        <begin position="27"/>
        <end position="48"/>
    </location>
</feature>
<keyword evidence="3 6" id="KW-0812">Transmembrane</keyword>
<dbReference type="InterPro" id="IPR010432">
    <property type="entry name" value="RDD"/>
</dbReference>
<organism evidence="8 9">
    <name type="scientific">Chitinophaga terrae</name>
    <name type="common">ex Kim and Jung 2007</name>
    <dbReference type="NCBI Taxonomy" id="408074"/>
    <lineage>
        <taxon>Bacteria</taxon>
        <taxon>Pseudomonadati</taxon>
        <taxon>Bacteroidota</taxon>
        <taxon>Chitinophagia</taxon>
        <taxon>Chitinophagales</taxon>
        <taxon>Chitinophagaceae</taxon>
        <taxon>Chitinophaga</taxon>
    </lineage>
</organism>
<evidence type="ECO:0000256" key="4">
    <source>
        <dbReference type="ARBA" id="ARBA00022989"/>
    </source>
</evidence>
<feature type="transmembrane region" description="Helical" evidence="6">
    <location>
        <begin position="68"/>
        <end position="85"/>
    </location>
</feature>
<protein>
    <submittedName>
        <fullName evidence="8">Uncharacterized membrane protein YckC, RDD family</fullName>
    </submittedName>
</protein>
<keyword evidence="5 6" id="KW-0472">Membrane</keyword>
<dbReference type="OrthoDB" id="762068at2"/>